<reference evidence="3 4" key="1">
    <citation type="submission" date="2020-08" db="EMBL/GenBank/DDBJ databases">
        <title>Genomic Encyclopedia of Type Strains, Phase IV (KMG-IV): sequencing the most valuable type-strain genomes for metagenomic binning, comparative biology and taxonomic classification.</title>
        <authorList>
            <person name="Goeker M."/>
        </authorList>
    </citation>
    <scope>NUCLEOTIDE SEQUENCE [LARGE SCALE GENOMIC DNA]</scope>
    <source>
        <strain evidence="3 4">DSM 11490</strain>
    </source>
</reference>
<dbReference type="InterPro" id="IPR037053">
    <property type="entry name" value="Phage_tail_collar_dom_sf"/>
</dbReference>
<feature type="domain" description="Phage tail collar" evidence="2">
    <location>
        <begin position="151"/>
        <end position="209"/>
    </location>
</feature>
<evidence type="ECO:0000256" key="1">
    <source>
        <dbReference type="SAM" id="MobiDB-lite"/>
    </source>
</evidence>
<comment type="caution">
    <text evidence="3">The sequence shown here is derived from an EMBL/GenBank/DDBJ whole genome shotgun (WGS) entry which is preliminary data.</text>
</comment>
<dbReference type="Proteomes" id="UP000543554">
    <property type="component" value="Unassembled WGS sequence"/>
</dbReference>
<dbReference type="EMBL" id="JACJIB010000002">
    <property type="protein sequence ID" value="MBA8912069.1"/>
    <property type="molecule type" value="Genomic_DNA"/>
</dbReference>
<evidence type="ECO:0000313" key="3">
    <source>
        <dbReference type="EMBL" id="MBA8912069.1"/>
    </source>
</evidence>
<dbReference type="RefSeq" id="WP_182554255.1">
    <property type="nucleotide sequence ID" value="NZ_BPRF01000005.1"/>
</dbReference>
<sequence>MEPEMTGLIDFSIFAAENETAAPPVNWKEGMPANAVNNSAREMMAALARWRADDSGILGATISGNAVSVATLQGFTAKHFNDAFRLSFALPLENTGPVTLNVDNTGPRPWGRPRGFEFAPGDLQILVTHDVIWVPVIGAFISRAPSIDTPGQIGIFATPNAIPPGWVECDGRELSRVSYAALFSVIGTAYGAGNGSTTFNVPDASGRTIFGRDNGRGRLTGAGGLGGNVGNAGGSETVTLSEAQMPSHGHAGSTGGAGGHDHGGGTGLAGQHSHGGATGNAGGHNHTGTTGGAGAHSHGGTTGNAGNHVHNQNYERLSIYGGGGQLSAVSQLFPPGTNSAATSEAAGVHQHSFTTDPVGDHTHNFTTAGVGDHAHTIGADGNHAHTITGVGDHTHAVSISNAGGGQAHPNMPPGLVGVIAIKG</sequence>
<evidence type="ECO:0000313" key="4">
    <source>
        <dbReference type="Proteomes" id="UP000543554"/>
    </source>
</evidence>
<proteinExistence type="predicted"/>
<accession>A0AA40RZY2</accession>
<feature type="compositionally biased region" description="Low complexity" evidence="1">
    <location>
        <begin position="295"/>
        <end position="308"/>
    </location>
</feature>
<protein>
    <submittedName>
        <fullName evidence="3">Microcystin-dependent protein</fullName>
    </submittedName>
</protein>
<evidence type="ECO:0000259" key="2">
    <source>
        <dbReference type="Pfam" id="PF07484"/>
    </source>
</evidence>
<dbReference type="Gene3D" id="3.90.1340.10">
    <property type="entry name" value="Phage tail collar domain"/>
    <property type="match status" value="1"/>
</dbReference>
<dbReference type="Pfam" id="PF07484">
    <property type="entry name" value="Collar"/>
    <property type="match status" value="1"/>
</dbReference>
<keyword evidence="4" id="KW-1185">Reference proteome</keyword>
<name>A0AA40RZY2_9HYPH</name>
<feature type="region of interest" description="Disordered" evidence="1">
    <location>
        <begin position="245"/>
        <end position="309"/>
    </location>
</feature>
<dbReference type="SUPFAM" id="SSF88874">
    <property type="entry name" value="Receptor-binding domain of short tail fibre protein gp12"/>
    <property type="match status" value="1"/>
</dbReference>
<feature type="compositionally biased region" description="Gly residues" evidence="1">
    <location>
        <begin position="252"/>
        <end position="268"/>
    </location>
</feature>
<dbReference type="AlphaFoldDB" id="A0AA40RZY2"/>
<gene>
    <name evidence="3" type="ORF">HNR51_001137</name>
</gene>
<organism evidence="3 4">
    <name type="scientific">Methylorubrum thiocyanatum</name>
    <dbReference type="NCBI Taxonomy" id="47958"/>
    <lineage>
        <taxon>Bacteria</taxon>
        <taxon>Pseudomonadati</taxon>
        <taxon>Pseudomonadota</taxon>
        <taxon>Alphaproteobacteria</taxon>
        <taxon>Hyphomicrobiales</taxon>
        <taxon>Methylobacteriaceae</taxon>
        <taxon>Methylorubrum</taxon>
    </lineage>
</organism>
<dbReference type="InterPro" id="IPR011083">
    <property type="entry name" value="Phage_tail_collar_dom"/>
</dbReference>